<evidence type="ECO:0000313" key="6">
    <source>
        <dbReference type="EMBL" id="WFD28941.1"/>
    </source>
</evidence>
<dbReference type="CDD" id="cd16495">
    <property type="entry name" value="RING_CH-C4HC3_MARCH"/>
    <property type="match status" value="1"/>
</dbReference>
<feature type="transmembrane region" description="Helical" evidence="4">
    <location>
        <begin position="293"/>
        <end position="317"/>
    </location>
</feature>
<keyword evidence="2" id="KW-0863">Zinc-finger</keyword>
<evidence type="ECO:0000313" key="7">
    <source>
        <dbReference type="Proteomes" id="UP001213623"/>
    </source>
</evidence>
<dbReference type="SMART" id="SM00744">
    <property type="entry name" value="RINGv"/>
    <property type="match status" value="1"/>
</dbReference>
<evidence type="ECO:0000256" key="4">
    <source>
        <dbReference type="SAM" id="Phobius"/>
    </source>
</evidence>
<feature type="transmembrane region" description="Helical" evidence="4">
    <location>
        <begin position="329"/>
        <end position="346"/>
    </location>
</feature>
<dbReference type="AlphaFoldDB" id="A0AAF0J468"/>
<evidence type="ECO:0000256" key="2">
    <source>
        <dbReference type="ARBA" id="ARBA00022771"/>
    </source>
</evidence>
<dbReference type="Pfam" id="PF12906">
    <property type="entry name" value="RINGv"/>
    <property type="match status" value="1"/>
</dbReference>
<keyword evidence="1" id="KW-0479">Metal-binding</keyword>
<dbReference type="InterPro" id="IPR013083">
    <property type="entry name" value="Znf_RING/FYVE/PHD"/>
</dbReference>
<dbReference type="PANTHER" id="PTHR46347:SF1">
    <property type="entry name" value="RING_FYVE_PHD ZINC FINGER SUPERFAMILY PROTEIN"/>
    <property type="match status" value="1"/>
</dbReference>
<evidence type="ECO:0000256" key="3">
    <source>
        <dbReference type="ARBA" id="ARBA00022833"/>
    </source>
</evidence>
<protein>
    <recommendedName>
        <fullName evidence="5">RING-CH-type domain-containing protein</fullName>
    </recommendedName>
</protein>
<dbReference type="SUPFAM" id="SSF57850">
    <property type="entry name" value="RING/U-box"/>
    <property type="match status" value="1"/>
</dbReference>
<keyword evidence="7" id="KW-1185">Reference proteome</keyword>
<keyword evidence="3" id="KW-0862">Zinc</keyword>
<dbReference type="InterPro" id="IPR011016">
    <property type="entry name" value="Znf_RING-CH"/>
</dbReference>
<dbReference type="EMBL" id="CP119899">
    <property type="protein sequence ID" value="WFD28941.1"/>
    <property type="molecule type" value="Genomic_DNA"/>
</dbReference>
<accession>A0AAF0J468</accession>
<proteinExistence type="predicted"/>
<sequence>MSARTRCDAMDEMQVEALLSGAPFVPPTVQEGAAPPPEAERVCRMCLDSAVAPGDRLFSPCQCRGTIQYVHASCLDEWRAKSPRKDSAHVCEQCGTAYRLRMTPWMRLLDSRVVRAVLCLGVFLLLAQVLGVLLRLCLQYTEPALFNAVHPWTVQSVAHAPSSPSLPWMLLPEHQSDGLSLLWDDRVEEEPDPLPSDATYQLGYFQPWVLLHIVQGLLQRSLETLVRLPAAPPVVQQDLHFPRAVLRIVTVQALWAGAADTPGTEPVSWCLARSYEFTLGLALMGMTSHFHTLVLSSSLGFFHYGTPFVVVAMYALPGSATHVAAVWESVHYAGLGILALVVWGLVRTYVMIYQQLEYVAQYLVAHTPRIVAEYDADLPPAPAPAAPASPRRSWAHWAVQRVVRGHEAMRDLDDPRFLWMLAQAGD</sequence>
<name>A0AAF0J468_9BASI</name>
<dbReference type="PROSITE" id="PS51292">
    <property type="entry name" value="ZF_RING_CH"/>
    <property type="match status" value="1"/>
</dbReference>
<dbReference type="Gene3D" id="3.30.40.10">
    <property type="entry name" value="Zinc/RING finger domain, C3HC4 (zinc finger)"/>
    <property type="match status" value="1"/>
</dbReference>
<reference evidence="6" key="1">
    <citation type="submission" date="2023-03" db="EMBL/GenBank/DDBJ databases">
        <title>Mating type loci evolution in Malassezia.</title>
        <authorList>
            <person name="Coelho M.A."/>
        </authorList>
    </citation>
    <scope>NUCLEOTIDE SEQUENCE</scope>
    <source>
        <strain evidence="6">CBS 9557</strain>
    </source>
</reference>
<feature type="domain" description="RING-CH-type" evidence="5">
    <location>
        <begin position="35"/>
        <end position="101"/>
    </location>
</feature>
<keyword evidence="4" id="KW-0472">Membrane</keyword>
<evidence type="ECO:0000256" key="1">
    <source>
        <dbReference type="ARBA" id="ARBA00022723"/>
    </source>
</evidence>
<keyword evidence="4" id="KW-1133">Transmembrane helix</keyword>
<organism evidence="6 7">
    <name type="scientific">Malassezia nana</name>
    <dbReference type="NCBI Taxonomy" id="180528"/>
    <lineage>
        <taxon>Eukaryota</taxon>
        <taxon>Fungi</taxon>
        <taxon>Dikarya</taxon>
        <taxon>Basidiomycota</taxon>
        <taxon>Ustilaginomycotina</taxon>
        <taxon>Malasseziomycetes</taxon>
        <taxon>Malasseziales</taxon>
        <taxon>Malasseziaceae</taxon>
        <taxon>Malassezia</taxon>
    </lineage>
</organism>
<dbReference type="PANTHER" id="PTHR46347">
    <property type="entry name" value="RING/FYVE/PHD ZINC FINGER SUPERFAMILY PROTEIN"/>
    <property type="match status" value="1"/>
</dbReference>
<dbReference type="GO" id="GO:0008270">
    <property type="term" value="F:zinc ion binding"/>
    <property type="evidence" value="ECO:0007669"/>
    <property type="project" value="UniProtKB-KW"/>
</dbReference>
<evidence type="ECO:0000259" key="5">
    <source>
        <dbReference type="PROSITE" id="PS51292"/>
    </source>
</evidence>
<feature type="transmembrane region" description="Helical" evidence="4">
    <location>
        <begin position="113"/>
        <end position="134"/>
    </location>
</feature>
<gene>
    <name evidence="6" type="ORF">MNAN1_003957</name>
</gene>
<dbReference type="Proteomes" id="UP001213623">
    <property type="component" value="Chromosome 8"/>
</dbReference>
<keyword evidence="4" id="KW-0812">Transmembrane</keyword>